<evidence type="ECO:0000256" key="10">
    <source>
        <dbReference type="ARBA" id="ARBA00058074"/>
    </source>
</evidence>
<feature type="disulfide bond" evidence="13">
    <location>
        <begin position="106"/>
        <end position="167"/>
    </location>
</feature>
<dbReference type="GO" id="GO:0004252">
    <property type="term" value="F:serine-type endopeptidase activity"/>
    <property type="evidence" value="ECO:0007669"/>
    <property type="project" value="TreeGrafter"/>
</dbReference>
<dbReference type="FunFam" id="3.10.250.10:FF:000007">
    <property type="entry name" value="Soluble scavenger receptor cysteine-rich domain-containing protein SSC5D"/>
    <property type="match status" value="2"/>
</dbReference>
<dbReference type="STRING" id="623744.A0A553RLH4"/>
<dbReference type="Pfam" id="PF00530">
    <property type="entry name" value="SRCR"/>
    <property type="match status" value="3"/>
</dbReference>
<accession>A0A553RLH4</accession>
<dbReference type="GO" id="GO:0031638">
    <property type="term" value="P:zymogen activation"/>
    <property type="evidence" value="ECO:0007669"/>
    <property type="project" value="TreeGrafter"/>
</dbReference>
<dbReference type="SUPFAM" id="SSF56487">
    <property type="entry name" value="SRCR-like"/>
    <property type="match status" value="3"/>
</dbReference>
<keyword evidence="6" id="KW-0472">Membrane</keyword>
<keyword evidence="3" id="KW-0732">Signal</keyword>
<dbReference type="PRINTS" id="PR00258">
    <property type="entry name" value="SPERACTRCPTR"/>
</dbReference>
<keyword evidence="8" id="KW-0675">Receptor</keyword>
<evidence type="ECO:0000256" key="12">
    <source>
        <dbReference type="ARBA" id="ARBA00069168"/>
    </source>
</evidence>
<dbReference type="PANTHER" id="PTHR48071:SF18">
    <property type="entry name" value="DELETED IN MALIGNANT BRAIN TUMORS 1 PROTEIN-RELATED"/>
    <property type="match status" value="1"/>
</dbReference>
<dbReference type="GO" id="GO:0005886">
    <property type="term" value="C:plasma membrane"/>
    <property type="evidence" value="ECO:0007669"/>
    <property type="project" value="TreeGrafter"/>
</dbReference>
<keyword evidence="16" id="KW-1185">Reference proteome</keyword>
<evidence type="ECO:0000256" key="13">
    <source>
        <dbReference type="PROSITE-ProRule" id="PRU00196"/>
    </source>
</evidence>
<feature type="domain" description="SRCR" evidence="14">
    <location>
        <begin position="69"/>
        <end position="168"/>
    </location>
</feature>
<name>A0A553RLH4_9TELE</name>
<feature type="disulfide bond" evidence="13">
    <location>
        <begin position="211"/>
        <end position="272"/>
    </location>
</feature>
<proteinExistence type="predicted"/>
<comment type="caution">
    <text evidence="15">The sequence shown here is derived from an EMBL/GenBank/DDBJ whole genome shotgun (WGS) entry which is preliminary data.</text>
</comment>
<comment type="function">
    <text evidence="10">Binds to extracellular matrix proteins. Binds to pathogen-associated molecular patterns (PAMPs) present on the cell walls of Gram-positive and Gram-negative bacteria and fungi, behaving as a pattern recognition receptor (PRR). Induces bacterial and fungal aggregation and subsequent inhibition of PAMP-induced cytokine release. Does not possess intrinsic bactericidal activity. May play a role in the innate defense and homeostasis of certain epithelial surfaces.</text>
</comment>
<dbReference type="InterPro" id="IPR036772">
    <property type="entry name" value="SRCR-like_dom_sf"/>
</dbReference>
<comment type="caution">
    <text evidence="13">Lacks conserved residue(s) required for the propagation of feature annotation.</text>
</comment>
<evidence type="ECO:0000259" key="14">
    <source>
        <dbReference type="PROSITE" id="PS50287"/>
    </source>
</evidence>
<keyword evidence="2" id="KW-0812">Transmembrane</keyword>
<dbReference type="OrthoDB" id="536948at2759"/>
<evidence type="ECO:0000313" key="15">
    <source>
        <dbReference type="EMBL" id="TRZ03033.1"/>
    </source>
</evidence>
<evidence type="ECO:0000256" key="6">
    <source>
        <dbReference type="ARBA" id="ARBA00023136"/>
    </source>
</evidence>
<dbReference type="SMART" id="SM00202">
    <property type="entry name" value="SR"/>
    <property type="match status" value="3"/>
</dbReference>
<evidence type="ECO:0000256" key="3">
    <source>
        <dbReference type="ARBA" id="ARBA00022729"/>
    </source>
</evidence>
<dbReference type="InterPro" id="IPR001190">
    <property type="entry name" value="SRCR"/>
</dbReference>
<feature type="disulfide bond" evidence="13">
    <location>
        <begin position="93"/>
        <end position="157"/>
    </location>
</feature>
<evidence type="ECO:0000256" key="2">
    <source>
        <dbReference type="ARBA" id="ARBA00022692"/>
    </source>
</evidence>
<reference evidence="15 16" key="1">
    <citation type="journal article" date="2019" name="Sci. Data">
        <title>Hybrid genome assembly and annotation of Danionella translucida.</title>
        <authorList>
            <person name="Kadobianskyi M."/>
            <person name="Schulze L."/>
            <person name="Schuelke M."/>
            <person name="Judkewitz B."/>
        </authorList>
    </citation>
    <scope>NUCLEOTIDE SEQUENCE [LARGE SCALE GENOMIC DNA]</scope>
    <source>
        <strain evidence="15 16">Bolton</strain>
    </source>
</reference>
<feature type="disulfide bond" evidence="13">
    <location>
        <begin position="242"/>
        <end position="252"/>
    </location>
</feature>
<feature type="disulfide bond" evidence="13">
    <location>
        <begin position="137"/>
        <end position="147"/>
    </location>
</feature>
<evidence type="ECO:0000256" key="5">
    <source>
        <dbReference type="ARBA" id="ARBA00022989"/>
    </source>
</evidence>
<evidence type="ECO:0000256" key="1">
    <source>
        <dbReference type="ARBA" id="ARBA00004167"/>
    </source>
</evidence>
<evidence type="ECO:0000256" key="11">
    <source>
        <dbReference type="ARBA" id="ARBA00064153"/>
    </source>
</evidence>
<dbReference type="Proteomes" id="UP000316079">
    <property type="component" value="Unassembled WGS sequence"/>
</dbReference>
<keyword evidence="9" id="KW-0325">Glycoprotein</keyword>
<protein>
    <recommendedName>
        <fullName evidence="12">Soluble scavenger receptor cysteine-rich domain-containing protein SSC5D</fullName>
    </recommendedName>
</protein>
<feature type="disulfide bond" evidence="13">
    <location>
        <begin position="342"/>
        <end position="352"/>
    </location>
</feature>
<evidence type="ECO:0000256" key="9">
    <source>
        <dbReference type="ARBA" id="ARBA00023180"/>
    </source>
</evidence>
<comment type="subcellular location">
    <subcellularLocation>
        <location evidence="1">Membrane</location>
        <topology evidence="1">Single-pass membrane protein</topology>
    </subcellularLocation>
</comment>
<keyword evidence="4" id="KW-0677">Repeat</keyword>
<feature type="domain" description="SRCR" evidence="14">
    <location>
        <begin position="275"/>
        <end position="371"/>
    </location>
</feature>
<evidence type="ECO:0000256" key="4">
    <source>
        <dbReference type="ARBA" id="ARBA00022737"/>
    </source>
</evidence>
<keyword evidence="7 13" id="KW-1015">Disulfide bond</keyword>
<dbReference type="FunFam" id="3.10.250.10:FF:000016">
    <property type="entry name" value="Scavenger receptor cysteine-rich protein type 12"/>
    <property type="match status" value="1"/>
</dbReference>
<sequence>MLSLKQHLKGGAETTSSISIKSDGKLVNRISRLHQAQDPSERKNTPAATMFLLLFLILDCIPFGNGVTVRLVNGSNTCSGRVEVFHNEWGTVCDDSWELTDATVLCNELGCGDAVEATGLAYFGQGAGPILMDETACTGTESSLMDCRTAGWGVNNCQHSEDAGVICAGLVYVRLVNGVDSCYGRVEVLHDDQWGTVSDNGWDLTDAAVVCQELQCGSVIAAKSGGYFGEGVGSVWMDAVQCNGTEDSLLNCTSQKWGINNGSHLNDAGVICDNLKLVSGPSPCEGRLQLLRGRLWGGVCFSGWDALDATVVCHEMSCGDSGQPKAYTPPSVNNIWMDGVACTGNEGSIQKCPYSVVGSCIDNLHAGVSCQRTMRQALVRIVMKRPAGMNLNDPNILRKLMDKVKSVVKGGDVKWRIQADHQIIHKQRTSSGLF</sequence>
<dbReference type="PROSITE" id="PS50287">
    <property type="entry name" value="SRCR_2"/>
    <property type="match status" value="3"/>
</dbReference>
<dbReference type="AlphaFoldDB" id="A0A553RLH4"/>
<organism evidence="15 16">
    <name type="scientific">Danionella cerebrum</name>
    <dbReference type="NCBI Taxonomy" id="2873325"/>
    <lineage>
        <taxon>Eukaryota</taxon>
        <taxon>Metazoa</taxon>
        <taxon>Chordata</taxon>
        <taxon>Craniata</taxon>
        <taxon>Vertebrata</taxon>
        <taxon>Euteleostomi</taxon>
        <taxon>Actinopterygii</taxon>
        <taxon>Neopterygii</taxon>
        <taxon>Teleostei</taxon>
        <taxon>Ostariophysi</taxon>
        <taxon>Cypriniformes</taxon>
        <taxon>Danionidae</taxon>
        <taxon>Danioninae</taxon>
        <taxon>Danionella</taxon>
    </lineage>
</organism>
<feature type="domain" description="SRCR" evidence="14">
    <location>
        <begin position="173"/>
        <end position="273"/>
    </location>
</feature>
<dbReference type="Gene3D" id="3.10.250.10">
    <property type="entry name" value="SRCR-like domain"/>
    <property type="match status" value="3"/>
</dbReference>
<evidence type="ECO:0000256" key="8">
    <source>
        <dbReference type="ARBA" id="ARBA00023170"/>
    </source>
</evidence>
<keyword evidence="5" id="KW-1133">Transmembrane helix</keyword>
<evidence type="ECO:0000256" key="7">
    <source>
        <dbReference type="ARBA" id="ARBA00023157"/>
    </source>
</evidence>
<gene>
    <name evidence="15" type="ORF">DNTS_001871</name>
</gene>
<comment type="subunit">
    <text evidence="11">Interacts with LGALS1 and laminin.</text>
</comment>
<dbReference type="PANTHER" id="PTHR48071">
    <property type="entry name" value="SRCR DOMAIN-CONTAINING PROTEIN"/>
    <property type="match status" value="1"/>
</dbReference>
<dbReference type="EMBL" id="SRMA01016301">
    <property type="protein sequence ID" value="TRZ03033.1"/>
    <property type="molecule type" value="Genomic_DNA"/>
</dbReference>
<evidence type="ECO:0000313" key="16">
    <source>
        <dbReference type="Proteomes" id="UP000316079"/>
    </source>
</evidence>